<keyword evidence="9" id="KW-0067">ATP-binding</keyword>
<evidence type="ECO:0000256" key="4">
    <source>
        <dbReference type="ARBA" id="ARBA00022679"/>
    </source>
</evidence>
<feature type="compositionally biased region" description="Low complexity" evidence="6">
    <location>
        <begin position="456"/>
        <end position="467"/>
    </location>
</feature>
<dbReference type="AlphaFoldDB" id="A0A6L6X0K2"/>
<feature type="compositionally biased region" description="Basic and acidic residues" evidence="6">
    <location>
        <begin position="579"/>
        <end position="594"/>
    </location>
</feature>
<dbReference type="SMART" id="SM00387">
    <property type="entry name" value="HATPase_c"/>
    <property type="match status" value="1"/>
</dbReference>
<dbReference type="GO" id="GO:0004673">
    <property type="term" value="F:protein histidine kinase activity"/>
    <property type="evidence" value="ECO:0007669"/>
    <property type="project" value="UniProtKB-EC"/>
</dbReference>
<keyword evidence="5" id="KW-0418">Kinase</keyword>
<evidence type="ECO:0000256" key="5">
    <source>
        <dbReference type="ARBA" id="ARBA00022777"/>
    </source>
</evidence>
<gene>
    <name evidence="9" type="ORF">GPA10_21755</name>
</gene>
<sequence length="659" mass="68444">MTQPADRRPDRTSNTRRTAYTLPVCLLALAAVAGAAVTALAPVDARGWAGAAAAGGWVLLAVAVCVGTVKANGLRARTAEAEDELLRTRAQLDSRTAEDMGLAQVTLPAVARLAREGVAPDEVLRQTRPPALPSQRELLRVCVTALADAEQRAVAAAAAGRSAADDVARMSDDVRRLAGETLPSVVDKLRGGASVDRVLAGMHWPQDPALRDLTEAAVRELALSERRAAAAQAASAKALSRVQAKSVSMLADLRDMQDRHGEDVFGDLLAIDHSTSQLGLMTDRLALLMGGRSSRAWNKPIVMESILRGAVGRIAAYQRVRLHCSTRVAVVGFAAEGVMHLLAELTDNAANFSPPTDEVHVYVEESRTGVVITIEDSGLRMSEAALRRAEESVSGQMTDLALLQGTRLGLAVVGRLAVKYGMNVSYRPSARGGTGVVVLLPPQLIAQQAQAESAPAATPVTTAAAPALSGTDAVPAPRRSGDTRTAPAAHATPAEGTEIPGHVAFEEHSTGRERTADGPDAHDQVAGHARHSATRSPQDSPGAPGTQPPAGGGTDGRGATLGGLPVRRPGRTMAAAHAELQERQAAHARDRENTTRTPGTPGPAPADASGPAGTEGTAGPEGTAPGRRQRTPRDIGAGFGAFHRASRAADESEPPPRAE</sequence>
<comment type="catalytic activity">
    <reaction evidence="1">
        <text>ATP + protein L-histidine = ADP + protein N-phospho-L-histidine.</text>
        <dbReference type="EC" id="2.7.13.3"/>
    </reaction>
</comment>
<evidence type="ECO:0000256" key="2">
    <source>
        <dbReference type="ARBA" id="ARBA00012438"/>
    </source>
</evidence>
<evidence type="ECO:0000313" key="9">
    <source>
        <dbReference type="EMBL" id="MVO87315.1"/>
    </source>
</evidence>
<name>A0A6L6X0K2_9ACTN</name>
<keyword evidence="7" id="KW-0472">Membrane</keyword>
<dbReference type="SUPFAM" id="SSF55874">
    <property type="entry name" value="ATPase domain of HSP90 chaperone/DNA topoisomerase II/histidine kinase"/>
    <property type="match status" value="1"/>
</dbReference>
<evidence type="ECO:0000256" key="7">
    <source>
        <dbReference type="SAM" id="Phobius"/>
    </source>
</evidence>
<feature type="compositionally biased region" description="Basic and acidic residues" evidence="6">
    <location>
        <begin position="504"/>
        <end position="525"/>
    </location>
</feature>
<keyword evidence="7" id="KW-0812">Transmembrane</keyword>
<feature type="compositionally biased region" description="Low complexity" evidence="6">
    <location>
        <begin position="595"/>
        <end position="626"/>
    </location>
</feature>
<dbReference type="EC" id="2.7.13.3" evidence="2"/>
<dbReference type="EMBL" id="WPNZ01000011">
    <property type="protein sequence ID" value="MVO87315.1"/>
    <property type="molecule type" value="Genomic_DNA"/>
</dbReference>
<dbReference type="PANTHER" id="PTHR45436">
    <property type="entry name" value="SENSOR HISTIDINE KINASE YKOH"/>
    <property type="match status" value="1"/>
</dbReference>
<feature type="domain" description="Histidine kinase/HSP90-like ATPase" evidence="8">
    <location>
        <begin position="333"/>
        <end position="444"/>
    </location>
</feature>
<reference evidence="9 10" key="1">
    <citation type="submission" date="2019-11" db="EMBL/GenBank/DDBJ databases">
        <title>Streptomyces typhae sp. nov., a novel endophytic actinomycete isolated from the root of cattail pollen (Typha angustifolia L.).</title>
        <authorList>
            <person name="Peng C."/>
        </authorList>
    </citation>
    <scope>NUCLEOTIDE SEQUENCE [LARGE SCALE GENOMIC DNA]</scope>
    <source>
        <strain evidence="10">p1417</strain>
    </source>
</reference>
<dbReference type="InterPro" id="IPR050428">
    <property type="entry name" value="TCS_sensor_his_kinase"/>
</dbReference>
<accession>A0A6L6X0K2</accession>
<evidence type="ECO:0000256" key="3">
    <source>
        <dbReference type="ARBA" id="ARBA00022553"/>
    </source>
</evidence>
<dbReference type="Gene3D" id="3.30.565.10">
    <property type="entry name" value="Histidine kinase-like ATPase, C-terminal domain"/>
    <property type="match status" value="1"/>
</dbReference>
<dbReference type="InterPro" id="IPR003594">
    <property type="entry name" value="HATPase_dom"/>
</dbReference>
<keyword evidence="10" id="KW-1185">Reference proteome</keyword>
<dbReference type="InterPro" id="IPR036890">
    <property type="entry name" value="HATPase_C_sf"/>
</dbReference>
<evidence type="ECO:0000256" key="1">
    <source>
        <dbReference type="ARBA" id="ARBA00000085"/>
    </source>
</evidence>
<dbReference type="Proteomes" id="UP000483802">
    <property type="component" value="Unassembled WGS sequence"/>
</dbReference>
<keyword evidence="3" id="KW-0597">Phosphoprotein</keyword>
<evidence type="ECO:0000259" key="8">
    <source>
        <dbReference type="SMART" id="SM00387"/>
    </source>
</evidence>
<feature type="compositionally biased region" description="Basic and acidic residues" evidence="6">
    <location>
        <begin position="647"/>
        <end position="659"/>
    </location>
</feature>
<feature type="compositionally biased region" description="Gly residues" evidence="6">
    <location>
        <begin position="550"/>
        <end position="561"/>
    </location>
</feature>
<dbReference type="PANTHER" id="PTHR45436:SF5">
    <property type="entry name" value="SENSOR HISTIDINE KINASE TRCS"/>
    <property type="match status" value="1"/>
</dbReference>
<proteinExistence type="predicted"/>
<keyword evidence="4" id="KW-0808">Transferase</keyword>
<keyword evidence="7" id="KW-1133">Transmembrane helix</keyword>
<dbReference type="GO" id="GO:0000160">
    <property type="term" value="P:phosphorelay signal transduction system"/>
    <property type="evidence" value="ECO:0007669"/>
    <property type="project" value="TreeGrafter"/>
</dbReference>
<organism evidence="9 10">
    <name type="scientific">Streptomyces typhae</name>
    <dbReference type="NCBI Taxonomy" id="2681492"/>
    <lineage>
        <taxon>Bacteria</taxon>
        <taxon>Bacillati</taxon>
        <taxon>Actinomycetota</taxon>
        <taxon>Actinomycetes</taxon>
        <taxon>Kitasatosporales</taxon>
        <taxon>Streptomycetaceae</taxon>
        <taxon>Streptomyces</taxon>
    </lineage>
</organism>
<feature type="region of interest" description="Disordered" evidence="6">
    <location>
        <begin position="456"/>
        <end position="659"/>
    </location>
</feature>
<protein>
    <recommendedName>
        <fullName evidence="2">histidine kinase</fullName>
        <ecNumber evidence="2">2.7.13.3</ecNumber>
    </recommendedName>
</protein>
<evidence type="ECO:0000256" key="6">
    <source>
        <dbReference type="SAM" id="MobiDB-lite"/>
    </source>
</evidence>
<comment type="caution">
    <text evidence="9">The sequence shown here is derived from an EMBL/GenBank/DDBJ whole genome shotgun (WGS) entry which is preliminary data.</text>
</comment>
<evidence type="ECO:0000313" key="10">
    <source>
        <dbReference type="Proteomes" id="UP000483802"/>
    </source>
</evidence>
<dbReference type="GO" id="GO:0005524">
    <property type="term" value="F:ATP binding"/>
    <property type="evidence" value="ECO:0007669"/>
    <property type="project" value="UniProtKB-KW"/>
</dbReference>
<feature type="compositionally biased region" description="Low complexity" evidence="6">
    <location>
        <begin position="485"/>
        <end position="494"/>
    </location>
</feature>
<feature type="transmembrane region" description="Helical" evidence="7">
    <location>
        <begin position="47"/>
        <end position="69"/>
    </location>
</feature>
<dbReference type="Pfam" id="PF02518">
    <property type="entry name" value="HATPase_c"/>
    <property type="match status" value="1"/>
</dbReference>
<dbReference type="GO" id="GO:0005886">
    <property type="term" value="C:plasma membrane"/>
    <property type="evidence" value="ECO:0007669"/>
    <property type="project" value="TreeGrafter"/>
</dbReference>
<feature type="transmembrane region" description="Helical" evidence="7">
    <location>
        <begin position="20"/>
        <end position="41"/>
    </location>
</feature>
<keyword evidence="9" id="KW-0547">Nucleotide-binding</keyword>